<dbReference type="InterPro" id="IPR051114">
    <property type="entry name" value="Mito_RNA_Proc_CCM1"/>
</dbReference>
<evidence type="ECO:0000313" key="6">
    <source>
        <dbReference type="Proteomes" id="UP000479710"/>
    </source>
</evidence>
<organism evidence="5 6">
    <name type="scientific">Oryza meyeriana var. granulata</name>
    <dbReference type="NCBI Taxonomy" id="110450"/>
    <lineage>
        <taxon>Eukaryota</taxon>
        <taxon>Viridiplantae</taxon>
        <taxon>Streptophyta</taxon>
        <taxon>Embryophyta</taxon>
        <taxon>Tracheophyta</taxon>
        <taxon>Spermatophyta</taxon>
        <taxon>Magnoliopsida</taxon>
        <taxon>Liliopsida</taxon>
        <taxon>Poales</taxon>
        <taxon>Poaceae</taxon>
        <taxon>BOP clade</taxon>
        <taxon>Oryzoideae</taxon>
        <taxon>Oryzeae</taxon>
        <taxon>Oryzinae</taxon>
        <taxon>Oryza</taxon>
        <taxon>Oryza meyeriana</taxon>
    </lineage>
</organism>
<evidence type="ECO:0000256" key="2">
    <source>
        <dbReference type="ARBA" id="ARBA00022946"/>
    </source>
</evidence>
<dbReference type="GO" id="GO:0005739">
    <property type="term" value="C:mitochondrion"/>
    <property type="evidence" value="ECO:0007669"/>
    <property type="project" value="TreeGrafter"/>
</dbReference>
<dbReference type="GO" id="GO:0007005">
    <property type="term" value="P:mitochondrion organization"/>
    <property type="evidence" value="ECO:0007669"/>
    <property type="project" value="TreeGrafter"/>
</dbReference>
<dbReference type="AlphaFoldDB" id="A0A6G1FEZ3"/>
<feature type="repeat" description="PPR" evidence="3">
    <location>
        <begin position="234"/>
        <end position="268"/>
    </location>
</feature>
<feature type="region of interest" description="Disordered" evidence="4">
    <location>
        <begin position="1"/>
        <end position="54"/>
    </location>
</feature>
<dbReference type="PANTHER" id="PTHR47934">
    <property type="entry name" value="PENTATRICOPEPTIDE REPEAT-CONTAINING PROTEIN PET309, MITOCHONDRIAL"/>
    <property type="match status" value="1"/>
</dbReference>
<protein>
    <recommendedName>
        <fullName evidence="7">Pentacotripeptide-repeat region of PRORP domain-containing protein</fullName>
    </recommendedName>
</protein>
<dbReference type="Proteomes" id="UP000479710">
    <property type="component" value="Unassembled WGS sequence"/>
</dbReference>
<dbReference type="Pfam" id="PF13041">
    <property type="entry name" value="PPR_2"/>
    <property type="match status" value="2"/>
</dbReference>
<keyword evidence="2" id="KW-0809">Transit peptide</keyword>
<feature type="repeat" description="PPR" evidence="3">
    <location>
        <begin position="97"/>
        <end position="131"/>
    </location>
</feature>
<feature type="compositionally biased region" description="Low complexity" evidence="4">
    <location>
        <begin position="1"/>
        <end position="21"/>
    </location>
</feature>
<gene>
    <name evidence="5" type="ORF">E2562_033619</name>
</gene>
<evidence type="ECO:0000256" key="3">
    <source>
        <dbReference type="PROSITE-ProRule" id="PRU00708"/>
    </source>
</evidence>
<dbReference type="PROSITE" id="PS51375">
    <property type="entry name" value="PPR"/>
    <property type="match status" value="4"/>
</dbReference>
<proteinExistence type="predicted"/>
<dbReference type="PANTHER" id="PTHR47934:SF6">
    <property type="entry name" value="MITOCHONDRIAL GROUP I INTRON SPLICING FACTOR CCM1-RELATED"/>
    <property type="match status" value="1"/>
</dbReference>
<dbReference type="InterPro" id="IPR011990">
    <property type="entry name" value="TPR-like_helical_dom_sf"/>
</dbReference>
<dbReference type="NCBIfam" id="TIGR00756">
    <property type="entry name" value="PPR"/>
    <property type="match status" value="4"/>
</dbReference>
<dbReference type="Pfam" id="PF12854">
    <property type="entry name" value="PPR_1"/>
    <property type="match status" value="1"/>
</dbReference>
<dbReference type="GO" id="GO:0006396">
    <property type="term" value="P:RNA processing"/>
    <property type="evidence" value="ECO:0007669"/>
    <property type="project" value="TreeGrafter"/>
</dbReference>
<keyword evidence="1" id="KW-0677">Repeat</keyword>
<dbReference type="OrthoDB" id="185373at2759"/>
<feature type="repeat" description="PPR" evidence="3">
    <location>
        <begin position="164"/>
        <end position="198"/>
    </location>
</feature>
<dbReference type="Gene3D" id="1.25.40.10">
    <property type="entry name" value="Tetratricopeptide repeat domain"/>
    <property type="match status" value="2"/>
</dbReference>
<dbReference type="EMBL" id="SPHZ02000001">
    <property type="protein sequence ID" value="KAF0935477.1"/>
    <property type="molecule type" value="Genomic_DNA"/>
</dbReference>
<dbReference type="GO" id="GO:0003729">
    <property type="term" value="F:mRNA binding"/>
    <property type="evidence" value="ECO:0007669"/>
    <property type="project" value="TreeGrafter"/>
</dbReference>
<evidence type="ECO:0008006" key="7">
    <source>
        <dbReference type="Google" id="ProtNLM"/>
    </source>
</evidence>
<accession>A0A6G1FEZ3</accession>
<evidence type="ECO:0000313" key="5">
    <source>
        <dbReference type="EMBL" id="KAF0935477.1"/>
    </source>
</evidence>
<dbReference type="Pfam" id="PF01535">
    <property type="entry name" value="PPR"/>
    <property type="match status" value="1"/>
</dbReference>
<evidence type="ECO:0000256" key="4">
    <source>
        <dbReference type="SAM" id="MobiDB-lite"/>
    </source>
</evidence>
<name>A0A6G1FEZ3_9ORYZ</name>
<comment type="caution">
    <text evidence="5">The sequence shown here is derived from an EMBL/GenBank/DDBJ whole genome shotgun (WGS) entry which is preliminary data.</text>
</comment>
<reference evidence="5 6" key="1">
    <citation type="submission" date="2019-11" db="EMBL/GenBank/DDBJ databases">
        <title>Whole genome sequence of Oryza granulata.</title>
        <authorList>
            <person name="Li W."/>
        </authorList>
    </citation>
    <scope>NUCLEOTIDE SEQUENCE [LARGE SCALE GENOMIC DNA]</scope>
    <source>
        <strain evidence="6">cv. Menghai</strain>
        <tissue evidence="5">Leaf</tissue>
    </source>
</reference>
<feature type="repeat" description="PPR" evidence="3">
    <location>
        <begin position="199"/>
        <end position="233"/>
    </location>
</feature>
<dbReference type="InterPro" id="IPR002885">
    <property type="entry name" value="PPR_rpt"/>
</dbReference>
<sequence length="293" mass="31663">MASSASAAALLPLPLPSCSSSEDSDDGKPLPPPPAPEANSRPPQQQKRRRRPWRLERDYNVAMKALALAGDVDDVLAVFAELKRSAADGGDGGAPPNVLCYNTLVNALVEAGREGEALKAFDDMLASGVGPNASSHNILIKMHARRSEFDLAWELIHKSGMEPDVGTYSTLIAGLCRAGKVVEAWGVLDWMLEKNCRPMVHTYTPIVQAYCRDGRIEEAKLLMAEMERLGCLPNVITYNVLIRALCDGGKFDEVEQFSKRAAADGGLSNQLQLAGLQLSCKQPEQVTKQPVAP</sequence>
<evidence type="ECO:0000256" key="1">
    <source>
        <dbReference type="ARBA" id="ARBA00022737"/>
    </source>
</evidence>
<keyword evidence="6" id="KW-1185">Reference proteome</keyword>